<dbReference type="InterPro" id="IPR004291">
    <property type="entry name" value="Transposase_IS66_central"/>
</dbReference>
<reference evidence="2" key="2">
    <citation type="journal article" date="2022" name="Nat. Biotechnol.">
        <title>Carbon-negative production of acetone and isopropanol by gas fermentation at industrial pilot scale.</title>
        <authorList>
            <person name="Liew F.E."/>
            <person name="Nogle R."/>
            <person name="Abdalla T."/>
            <person name="Rasor B.J."/>
            <person name="Canter C."/>
            <person name="Jensen R.O."/>
            <person name="Wang L."/>
            <person name="Strutz J."/>
            <person name="Chirania P."/>
            <person name="De Tissera S."/>
            <person name="Mueller A.P."/>
            <person name="Ruan Z."/>
            <person name="Gao A."/>
            <person name="Tran L."/>
            <person name="Engle N.L."/>
            <person name="Bromley J.C."/>
            <person name="Daniell J."/>
            <person name="Conrado R."/>
            <person name="Tschaplinski T.J."/>
            <person name="Giannone R.J."/>
            <person name="Hettich R.L."/>
            <person name="Karim A.S."/>
            <person name="Simpson S.D."/>
            <person name="Brown S.D."/>
            <person name="Leang C."/>
            <person name="Jewett M.C."/>
            <person name="Kopke M."/>
        </authorList>
    </citation>
    <scope>NUCLEOTIDE SEQUENCE</scope>
    <source>
        <strain evidence="2">DJ080</strain>
    </source>
</reference>
<name>A0AAX0AYR7_CLOBE</name>
<accession>A0AAX0AYR7</accession>
<evidence type="ECO:0000259" key="1">
    <source>
        <dbReference type="Pfam" id="PF03050"/>
    </source>
</evidence>
<comment type="caution">
    <text evidence="2">The sequence shown here is derived from an EMBL/GenBank/DDBJ whole genome shotgun (WGS) entry which is preliminary data.</text>
</comment>
<evidence type="ECO:0000313" key="2">
    <source>
        <dbReference type="EMBL" id="NRT88081.1"/>
    </source>
</evidence>
<dbReference type="InterPro" id="IPR052344">
    <property type="entry name" value="Transposase-related"/>
</dbReference>
<organism evidence="2 3">
    <name type="scientific">Clostridium beijerinckii</name>
    <name type="common">Clostridium MP</name>
    <dbReference type="NCBI Taxonomy" id="1520"/>
    <lineage>
        <taxon>Bacteria</taxon>
        <taxon>Bacillati</taxon>
        <taxon>Bacillota</taxon>
        <taxon>Clostridia</taxon>
        <taxon>Eubacteriales</taxon>
        <taxon>Clostridiaceae</taxon>
        <taxon>Clostridium</taxon>
    </lineage>
</organism>
<dbReference type="Pfam" id="PF03050">
    <property type="entry name" value="DDE_Tnp_IS66"/>
    <property type="match status" value="1"/>
</dbReference>
<dbReference type="PANTHER" id="PTHR33678">
    <property type="entry name" value="BLL1576 PROTEIN"/>
    <property type="match status" value="1"/>
</dbReference>
<dbReference type="EMBL" id="JABSWW010000001">
    <property type="protein sequence ID" value="NRT88081.1"/>
    <property type="molecule type" value="Genomic_DNA"/>
</dbReference>
<sequence>MASNELLAHVVSMKYQYAMPLYRMESYFSMMDVNLSRQTLSNWIISCATELKPVFNYMKEELLKRDYIHADETYLKVIEENGKDSNSKRFMWLYRSGGIENPVILYDYQKTRSGSCAEEFLEGFSGYLQTDGYDGYNKVKNIKRLYCMAHIRRKFFEIISSLSPEALKQSHALEGFNYCEQLYEIEKELREQYMGSDDYYADRHIIRLKKSAPILKKFQEYVDNEIVDALPKSPLGKALAYAQKLLPYMRTFLTNGCLEIDNNAAERAIKPFVIGRKNWMFSKTSKGASSSALLYSIIETAKANGLVTEKYLVYLFEVLASSEIKERDILEKCMPWSENIPDQLRVKTAK</sequence>
<protein>
    <recommendedName>
        <fullName evidence="1">Transposase IS66 central domain-containing protein</fullName>
    </recommendedName>
</protein>
<feature type="domain" description="Transposase IS66 central" evidence="1">
    <location>
        <begin position="1"/>
        <end position="289"/>
    </location>
</feature>
<dbReference type="Proteomes" id="UP001193748">
    <property type="component" value="Unassembled WGS sequence"/>
</dbReference>
<proteinExistence type="predicted"/>
<evidence type="ECO:0000313" key="3">
    <source>
        <dbReference type="Proteomes" id="UP001193748"/>
    </source>
</evidence>
<dbReference type="NCBIfam" id="NF033517">
    <property type="entry name" value="transpos_IS66"/>
    <property type="match status" value="1"/>
</dbReference>
<reference evidence="2" key="1">
    <citation type="submission" date="2020-05" db="EMBL/GenBank/DDBJ databases">
        <authorList>
            <person name="Brown S."/>
            <person name="Huntemann M."/>
            <person name="Clum A."/>
            <person name="Spunde A."/>
            <person name="Palaniappan K."/>
            <person name="Ritter S."/>
            <person name="Mikhailova N."/>
            <person name="Chen I.-M."/>
            <person name="Stamatis D."/>
            <person name="Reddy T."/>
            <person name="O'Malley R."/>
            <person name="Daum C."/>
            <person name="Shapiro N."/>
            <person name="Ivanova N."/>
            <person name="Kyrpides N."/>
            <person name="Woyke T."/>
        </authorList>
    </citation>
    <scope>NUCLEOTIDE SEQUENCE</scope>
    <source>
        <strain evidence="2">DJ080</strain>
    </source>
</reference>
<dbReference type="AlphaFoldDB" id="A0AAX0AYR7"/>
<gene>
    <name evidence="2" type="ORF">B0H41_001760</name>
</gene>